<dbReference type="InterPro" id="IPR037185">
    <property type="entry name" value="EmrE-like"/>
</dbReference>
<feature type="transmembrane region" description="Helical" evidence="1">
    <location>
        <begin position="212"/>
        <end position="231"/>
    </location>
</feature>
<keyword evidence="3" id="KW-1185">Reference proteome</keyword>
<feature type="transmembrane region" description="Helical" evidence="1">
    <location>
        <begin position="157"/>
        <end position="175"/>
    </location>
</feature>
<dbReference type="AlphaFoldDB" id="A0A2N5XKE6"/>
<gene>
    <name evidence="2" type="ORF">C0081_22060</name>
</gene>
<sequence>MTQENAPALECASIGEVDGLPITEPQSALHSRFLAMLPIFLVLIVGSLLALSLILGKIAIGAGASPLTFLSLSMLGSGLFLWAVSFVRGQAAPVKGRVLEYGLVAGLLFLLPNAVGILAVRHVGAGFLALTMLFPLLITYCLALIIRVERFAMMRAIALLFGLAGGLLLAVSKANLGDAPLIWILLTMSAPLIIAVANLYRTLRWPHGISPVFLASQMLFGAGILLLPFALSFEGTQAVYTAMSRGVMPILAGQLATFSLLYLLYFILQKVAGPVYLSQIGSVAAVVGGAIAAFGLGEAMPPNLAISALLVAVGIILFQRGRA</sequence>
<organism evidence="2 3">
    <name type="scientific">Cohaesibacter celericrescens</name>
    <dbReference type="NCBI Taxonomy" id="2067669"/>
    <lineage>
        <taxon>Bacteria</taxon>
        <taxon>Pseudomonadati</taxon>
        <taxon>Pseudomonadota</taxon>
        <taxon>Alphaproteobacteria</taxon>
        <taxon>Hyphomicrobiales</taxon>
        <taxon>Cohaesibacteraceae</taxon>
    </lineage>
</organism>
<reference evidence="2 3" key="1">
    <citation type="submission" date="2018-01" db="EMBL/GenBank/DDBJ databases">
        <title>The draft genome sequence of Cohaesibacter sp. H1304.</title>
        <authorList>
            <person name="Wang N.-N."/>
            <person name="Du Z.-J."/>
        </authorList>
    </citation>
    <scope>NUCLEOTIDE SEQUENCE [LARGE SCALE GENOMIC DNA]</scope>
    <source>
        <strain evidence="2 3">H1304</strain>
    </source>
</reference>
<feature type="transmembrane region" description="Helical" evidence="1">
    <location>
        <begin position="251"/>
        <end position="268"/>
    </location>
</feature>
<dbReference type="RefSeq" id="WP_101535889.1">
    <property type="nucleotide sequence ID" value="NZ_PKUQ01000055.1"/>
</dbReference>
<dbReference type="Proteomes" id="UP000234881">
    <property type="component" value="Unassembled WGS sequence"/>
</dbReference>
<keyword evidence="1" id="KW-0472">Membrane</keyword>
<evidence type="ECO:0008006" key="4">
    <source>
        <dbReference type="Google" id="ProtNLM"/>
    </source>
</evidence>
<comment type="caution">
    <text evidence="2">The sequence shown here is derived from an EMBL/GenBank/DDBJ whole genome shotgun (WGS) entry which is preliminary data.</text>
</comment>
<evidence type="ECO:0000313" key="2">
    <source>
        <dbReference type="EMBL" id="PLW74989.1"/>
    </source>
</evidence>
<dbReference type="OrthoDB" id="8688375at2"/>
<accession>A0A2N5XKE6</accession>
<feature type="transmembrane region" description="Helical" evidence="1">
    <location>
        <begin position="300"/>
        <end position="318"/>
    </location>
</feature>
<feature type="transmembrane region" description="Helical" evidence="1">
    <location>
        <begin position="99"/>
        <end position="119"/>
    </location>
</feature>
<feature type="transmembrane region" description="Helical" evidence="1">
    <location>
        <begin position="181"/>
        <end position="200"/>
    </location>
</feature>
<keyword evidence="1" id="KW-0812">Transmembrane</keyword>
<dbReference type="EMBL" id="PKUQ01000055">
    <property type="protein sequence ID" value="PLW74989.1"/>
    <property type="molecule type" value="Genomic_DNA"/>
</dbReference>
<evidence type="ECO:0000256" key="1">
    <source>
        <dbReference type="SAM" id="Phobius"/>
    </source>
</evidence>
<protein>
    <recommendedName>
        <fullName evidence="4">EamA domain-containing protein</fullName>
    </recommendedName>
</protein>
<dbReference type="SUPFAM" id="SSF103481">
    <property type="entry name" value="Multidrug resistance efflux transporter EmrE"/>
    <property type="match status" value="1"/>
</dbReference>
<name>A0A2N5XKE6_9HYPH</name>
<keyword evidence="1" id="KW-1133">Transmembrane helix</keyword>
<feature type="transmembrane region" description="Helical" evidence="1">
    <location>
        <begin position="125"/>
        <end position="145"/>
    </location>
</feature>
<feature type="transmembrane region" description="Helical" evidence="1">
    <location>
        <begin position="33"/>
        <end position="55"/>
    </location>
</feature>
<evidence type="ECO:0000313" key="3">
    <source>
        <dbReference type="Proteomes" id="UP000234881"/>
    </source>
</evidence>
<feature type="transmembrane region" description="Helical" evidence="1">
    <location>
        <begin position="67"/>
        <end position="87"/>
    </location>
</feature>
<feature type="transmembrane region" description="Helical" evidence="1">
    <location>
        <begin position="275"/>
        <end position="294"/>
    </location>
</feature>
<proteinExistence type="predicted"/>